<dbReference type="Gene3D" id="3.30.300.20">
    <property type="match status" value="1"/>
</dbReference>
<dbReference type="PROSITE" id="PS01319">
    <property type="entry name" value="RBFA"/>
    <property type="match status" value="1"/>
</dbReference>
<name>A0A1T4MEX2_9FIRM</name>
<dbReference type="Pfam" id="PF02033">
    <property type="entry name" value="RBFA"/>
    <property type="match status" value="1"/>
</dbReference>
<dbReference type="OrthoDB" id="307788at2"/>
<organism evidence="3 4">
    <name type="scientific">Eubacterium ruminantium</name>
    <dbReference type="NCBI Taxonomy" id="42322"/>
    <lineage>
        <taxon>Bacteria</taxon>
        <taxon>Bacillati</taxon>
        <taxon>Bacillota</taxon>
        <taxon>Clostridia</taxon>
        <taxon>Eubacteriales</taxon>
        <taxon>Eubacteriaceae</taxon>
        <taxon>Eubacterium</taxon>
    </lineage>
</organism>
<gene>
    <name evidence="2" type="primary">rbfA</name>
    <name evidence="3" type="ORF">SAMN02745110_01189</name>
</gene>
<sequence length="134" mass="15193">MRKGNSYRGGRTNSDVQRVLSHIIMYEVKDPRIDPVRTTISKLEVTKDLKFCKIYISVLGDEDKKADCIKGLNSAKGFIRKSLADSLNLRNTPELIFTLDNSIEYGVEMSKKIDEILGTDNNVNDESFDTDDNE</sequence>
<dbReference type="NCBIfam" id="TIGR00082">
    <property type="entry name" value="rbfA"/>
    <property type="match status" value="1"/>
</dbReference>
<dbReference type="HAMAP" id="MF_00003">
    <property type="entry name" value="RbfA"/>
    <property type="match status" value="1"/>
</dbReference>
<dbReference type="SUPFAM" id="SSF89919">
    <property type="entry name" value="Ribosome-binding factor A, RbfA"/>
    <property type="match status" value="1"/>
</dbReference>
<keyword evidence="2" id="KW-0963">Cytoplasm</keyword>
<dbReference type="Proteomes" id="UP000189857">
    <property type="component" value="Unassembled WGS sequence"/>
</dbReference>
<comment type="function">
    <text evidence="2">One of several proteins that assist in the late maturation steps of the functional core of the 30S ribosomal subunit. Associates with free 30S ribosomal subunits (but not with 30S subunits that are part of 70S ribosomes or polysomes). Required for efficient processing of 16S rRNA. May interact with the 5'-terminal helix region of 16S rRNA.</text>
</comment>
<dbReference type="EMBL" id="FUXA01000007">
    <property type="protein sequence ID" value="SJZ65425.1"/>
    <property type="molecule type" value="Genomic_DNA"/>
</dbReference>
<dbReference type="InterPro" id="IPR023799">
    <property type="entry name" value="RbfA_dom_sf"/>
</dbReference>
<evidence type="ECO:0000256" key="1">
    <source>
        <dbReference type="ARBA" id="ARBA00022517"/>
    </source>
</evidence>
<dbReference type="GO" id="GO:0030490">
    <property type="term" value="P:maturation of SSU-rRNA"/>
    <property type="evidence" value="ECO:0007669"/>
    <property type="project" value="UniProtKB-UniRule"/>
</dbReference>
<dbReference type="InterPro" id="IPR000238">
    <property type="entry name" value="RbfA"/>
</dbReference>
<dbReference type="InterPro" id="IPR020053">
    <property type="entry name" value="Ribosome-bd_factorA_CS"/>
</dbReference>
<dbReference type="AlphaFoldDB" id="A0A1T4MEX2"/>
<accession>A0A1T4MEX2</accession>
<dbReference type="RefSeq" id="WP_078787035.1">
    <property type="nucleotide sequence ID" value="NZ_CACZYW010000013.1"/>
</dbReference>
<keyword evidence="4" id="KW-1185">Reference proteome</keyword>
<dbReference type="PANTHER" id="PTHR33515">
    <property type="entry name" value="RIBOSOME-BINDING FACTOR A, CHLOROPLASTIC-RELATED"/>
    <property type="match status" value="1"/>
</dbReference>
<dbReference type="PANTHER" id="PTHR33515:SF1">
    <property type="entry name" value="RIBOSOME-BINDING FACTOR A, CHLOROPLASTIC-RELATED"/>
    <property type="match status" value="1"/>
</dbReference>
<dbReference type="InterPro" id="IPR015946">
    <property type="entry name" value="KH_dom-like_a/b"/>
</dbReference>
<dbReference type="GO" id="GO:0005829">
    <property type="term" value="C:cytosol"/>
    <property type="evidence" value="ECO:0007669"/>
    <property type="project" value="TreeGrafter"/>
</dbReference>
<evidence type="ECO:0000313" key="4">
    <source>
        <dbReference type="Proteomes" id="UP000189857"/>
    </source>
</evidence>
<comment type="subcellular location">
    <subcellularLocation>
        <location evidence="2">Cytoplasm</location>
    </subcellularLocation>
</comment>
<comment type="similarity">
    <text evidence="2">Belongs to the RbfA family.</text>
</comment>
<evidence type="ECO:0000256" key="2">
    <source>
        <dbReference type="HAMAP-Rule" id="MF_00003"/>
    </source>
</evidence>
<proteinExistence type="inferred from homology"/>
<comment type="subunit">
    <text evidence="2">Monomer. Binds 30S ribosomal subunits, but not 50S ribosomal subunits or 70S ribosomes.</text>
</comment>
<keyword evidence="1 2" id="KW-0690">Ribosome biogenesis</keyword>
<dbReference type="GO" id="GO:0043024">
    <property type="term" value="F:ribosomal small subunit binding"/>
    <property type="evidence" value="ECO:0007669"/>
    <property type="project" value="TreeGrafter"/>
</dbReference>
<protein>
    <recommendedName>
        <fullName evidence="2">Ribosome-binding factor A</fullName>
    </recommendedName>
</protein>
<reference evidence="3 4" key="1">
    <citation type="submission" date="2017-02" db="EMBL/GenBank/DDBJ databases">
        <authorList>
            <person name="Peterson S.W."/>
        </authorList>
    </citation>
    <scope>NUCLEOTIDE SEQUENCE [LARGE SCALE GENOMIC DNA]</scope>
    <source>
        <strain evidence="3 4">ATCC 17233</strain>
    </source>
</reference>
<evidence type="ECO:0000313" key="3">
    <source>
        <dbReference type="EMBL" id="SJZ65425.1"/>
    </source>
</evidence>